<dbReference type="EMBL" id="JAADJZ010000001">
    <property type="protein sequence ID" value="KAF2877887.1"/>
    <property type="molecule type" value="Genomic_DNA"/>
</dbReference>
<name>A0A7C8IQV2_9PLEO</name>
<protein>
    <submittedName>
        <fullName evidence="1">Uncharacterized protein</fullName>
    </submittedName>
</protein>
<sequence>MRRSVLRSAPTTSPCPFHQPRLARWTRGSISSQASTAVNRRALLPVFRVAGTFLCLQQGGSKIQGSLTRKYLYKNGSINRLRLVCSAHKMLPPFAPRSDEYPAAEERPCGNRHLTTIASARSLANAEKMACVSAHSIPIWPSPWSQSHPPTIAWAIEGNTISIEGQCCHEKAPQHQYEFQHDMPRRCMVPATATASARCAREIGS</sequence>
<accession>A0A7C8IQV2</accession>
<proteinExistence type="predicted"/>
<evidence type="ECO:0000313" key="1">
    <source>
        <dbReference type="EMBL" id="KAF2877887.1"/>
    </source>
</evidence>
<comment type="caution">
    <text evidence="1">The sequence shown here is derived from an EMBL/GenBank/DDBJ whole genome shotgun (WGS) entry which is preliminary data.</text>
</comment>
<reference evidence="1 2" key="1">
    <citation type="submission" date="2020-01" db="EMBL/GenBank/DDBJ databases">
        <authorList>
            <consortium name="DOE Joint Genome Institute"/>
            <person name="Haridas S."/>
            <person name="Albert R."/>
            <person name="Binder M."/>
            <person name="Bloem J."/>
            <person name="Labutti K."/>
            <person name="Salamov A."/>
            <person name="Andreopoulos B."/>
            <person name="Baker S.E."/>
            <person name="Barry K."/>
            <person name="Bills G."/>
            <person name="Bluhm B.H."/>
            <person name="Cannon C."/>
            <person name="Castanera R."/>
            <person name="Culley D.E."/>
            <person name="Daum C."/>
            <person name="Ezra D."/>
            <person name="Gonzalez J.B."/>
            <person name="Henrissat B."/>
            <person name="Kuo A."/>
            <person name="Liang C."/>
            <person name="Lipzen A."/>
            <person name="Lutzoni F."/>
            <person name="Magnuson J."/>
            <person name="Mondo S."/>
            <person name="Nolan M."/>
            <person name="Ohm R."/>
            <person name="Pangilinan J."/>
            <person name="Park H.-J.H."/>
            <person name="Ramirez L."/>
            <person name="Alfaro M."/>
            <person name="Sun H."/>
            <person name="Tritt A."/>
            <person name="Yoshinaga Y."/>
            <person name="Zwiers L.-H.L."/>
            <person name="Turgeon B.G."/>
            <person name="Goodwin S.B."/>
            <person name="Spatafora J.W."/>
            <person name="Crous P.W."/>
            <person name="Grigoriev I.V."/>
        </authorList>
    </citation>
    <scope>NUCLEOTIDE SEQUENCE [LARGE SCALE GENOMIC DNA]</scope>
    <source>
        <strain evidence="1 2">CBS 611.86</strain>
    </source>
</reference>
<keyword evidence="2" id="KW-1185">Reference proteome</keyword>
<organism evidence="1 2">
    <name type="scientific">Massariosphaeria phaeospora</name>
    <dbReference type="NCBI Taxonomy" id="100035"/>
    <lineage>
        <taxon>Eukaryota</taxon>
        <taxon>Fungi</taxon>
        <taxon>Dikarya</taxon>
        <taxon>Ascomycota</taxon>
        <taxon>Pezizomycotina</taxon>
        <taxon>Dothideomycetes</taxon>
        <taxon>Pleosporomycetidae</taxon>
        <taxon>Pleosporales</taxon>
        <taxon>Pleosporales incertae sedis</taxon>
        <taxon>Massariosphaeria</taxon>
    </lineage>
</organism>
<evidence type="ECO:0000313" key="2">
    <source>
        <dbReference type="Proteomes" id="UP000481861"/>
    </source>
</evidence>
<dbReference type="AlphaFoldDB" id="A0A7C8IQV2"/>
<gene>
    <name evidence="1" type="ORF">BDV95DRAFT_5697</name>
</gene>
<dbReference type="Proteomes" id="UP000481861">
    <property type="component" value="Unassembled WGS sequence"/>
</dbReference>